<evidence type="ECO:0000313" key="2">
    <source>
        <dbReference type="EMBL" id="SMY21985.1"/>
    </source>
</evidence>
<feature type="region of interest" description="Disordered" evidence="1">
    <location>
        <begin position="1"/>
        <end position="36"/>
    </location>
</feature>
<evidence type="ECO:0000313" key="3">
    <source>
        <dbReference type="Proteomes" id="UP000215453"/>
    </source>
</evidence>
<protein>
    <submittedName>
        <fullName evidence="2">Uncharacterized protein</fullName>
    </submittedName>
</protein>
<name>A0A1Y6LCF7_ZYMTR</name>
<reference evidence="2 3" key="1">
    <citation type="submission" date="2016-10" db="EMBL/GenBank/DDBJ databases">
        <authorList>
            <person name="Varghese N."/>
        </authorList>
    </citation>
    <scope>NUCLEOTIDE SEQUENCE [LARGE SCALE GENOMIC DNA]</scope>
</reference>
<feature type="compositionally biased region" description="Basic and acidic residues" evidence="1">
    <location>
        <begin position="1"/>
        <end position="10"/>
    </location>
</feature>
<proteinExistence type="predicted"/>
<dbReference type="Proteomes" id="UP000215453">
    <property type="component" value="Chromosome 2"/>
</dbReference>
<sequence length="552" mass="60978">MGITRKRSEEELLAMTKKPRTLRKERSPPYDSTQEQPFHAITKAKEWEAVNFWARHMHSLLSRPFRHNGDDDDIEQDLISGIDGILQEPSPVLVGVSGKCGCGKSKVLNSLFSIGEIGPSNAGGGQVTVTSNEFCGRKEGQAAKYLAEVVFLSPAERHDVLAGFVRDYYGGIFQRAGAARALLSLFKGLPECRSIDAVRRILTSAEPRGGEAVTAQLVRWADGLIAQALGNDEIVTLTASNEVELLSQLATYTSEGSVHSGPSLMHCVSIVRIHFSNPLLDLGISFLDTPELNNLEVINNISDLPKSRHITHAMVVAKSGCLVPTVSIGTSKMQRLGSNRVVVVVTGADQVGDNYTPRGTKDRKDTATRLKAKCVEMDAIENSLREQIDECDDCHQLPELFQQLDETRASIKQSHDAEKVHRIKMNNERIEARLRETLTYEGPVLPLSNTKYETHFAGYLPRDAPALSVEETNIPELRRLVATFPNEIRLGEVRQLVEVVMPAQLDRLDAFVSQEGTHDRLRSGLVKVLPQARAMLDGPVRSAFDALCRDFQ</sequence>
<gene>
    <name evidence="2" type="ORF">ZT1A5_G3423</name>
</gene>
<dbReference type="EMBL" id="LT882677">
    <property type="protein sequence ID" value="SMY21985.1"/>
    <property type="molecule type" value="Genomic_DNA"/>
</dbReference>
<evidence type="ECO:0000256" key="1">
    <source>
        <dbReference type="SAM" id="MobiDB-lite"/>
    </source>
</evidence>
<organism evidence="2 3">
    <name type="scientific">Zymoseptoria tritici ST99CH_1A5</name>
    <dbReference type="NCBI Taxonomy" id="1276529"/>
    <lineage>
        <taxon>Eukaryota</taxon>
        <taxon>Fungi</taxon>
        <taxon>Dikarya</taxon>
        <taxon>Ascomycota</taxon>
        <taxon>Pezizomycotina</taxon>
        <taxon>Dothideomycetes</taxon>
        <taxon>Dothideomycetidae</taxon>
        <taxon>Mycosphaerellales</taxon>
        <taxon>Mycosphaerellaceae</taxon>
        <taxon>Zymoseptoria</taxon>
    </lineage>
</organism>
<dbReference type="AlphaFoldDB" id="A0A1Y6LCF7"/>
<accession>A0A1Y6LCF7</accession>